<gene>
    <name evidence="3" type="ORF">GUJ93_ZPchr0002g26553</name>
</gene>
<organism evidence="3 4">
    <name type="scientific">Zizania palustris</name>
    <name type="common">Northern wild rice</name>
    <dbReference type="NCBI Taxonomy" id="103762"/>
    <lineage>
        <taxon>Eukaryota</taxon>
        <taxon>Viridiplantae</taxon>
        <taxon>Streptophyta</taxon>
        <taxon>Embryophyta</taxon>
        <taxon>Tracheophyta</taxon>
        <taxon>Spermatophyta</taxon>
        <taxon>Magnoliopsida</taxon>
        <taxon>Liliopsida</taxon>
        <taxon>Poales</taxon>
        <taxon>Poaceae</taxon>
        <taxon>BOP clade</taxon>
        <taxon>Oryzoideae</taxon>
        <taxon>Oryzeae</taxon>
        <taxon>Zizaniinae</taxon>
        <taxon>Zizania</taxon>
    </lineage>
</organism>
<dbReference type="Pfam" id="PF00462">
    <property type="entry name" value="Glutaredoxin"/>
    <property type="match status" value="1"/>
</dbReference>
<feature type="compositionally biased region" description="Pro residues" evidence="1">
    <location>
        <begin position="292"/>
        <end position="309"/>
    </location>
</feature>
<feature type="region of interest" description="Disordered" evidence="1">
    <location>
        <begin position="288"/>
        <end position="309"/>
    </location>
</feature>
<evidence type="ECO:0000313" key="3">
    <source>
        <dbReference type="EMBL" id="KAG8057829.1"/>
    </source>
</evidence>
<dbReference type="CDD" id="cd03031">
    <property type="entry name" value="GRX_GRX_like"/>
    <property type="match status" value="1"/>
</dbReference>
<reference evidence="3" key="2">
    <citation type="submission" date="2021-02" db="EMBL/GenBank/DDBJ databases">
        <authorList>
            <person name="Kimball J.A."/>
            <person name="Haas M.W."/>
            <person name="Macchietto M."/>
            <person name="Kono T."/>
            <person name="Duquette J."/>
            <person name="Shao M."/>
        </authorList>
    </citation>
    <scope>NUCLEOTIDE SEQUENCE</scope>
    <source>
        <tissue evidence="3">Fresh leaf tissue</tissue>
    </source>
</reference>
<dbReference type="AlphaFoldDB" id="A0A8J5VVD4"/>
<accession>A0A8J5VVD4</accession>
<proteinExistence type="predicted"/>
<comment type="caution">
    <text evidence="3">The sequence shown here is derived from an EMBL/GenBank/DDBJ whole genome shotgun (WGS) entry which is preliminary data.</text>
</comment>
<name>A0A8J5VVD4_ZIZPA</name>
<keyword evidence="4" id="KW-1185">Reference proteome</keyword>
<evidence type="ECO:0000313" key="4">
    <source>
        <dbReference type="Proteomes" id="UP000729402"/>
    </source>
</evidence>
<dbReference type="Pfam" id="PF23733">
    <property type="entry name" value="GRXCR1-2_C"/>
    <property type="match status" value="1"/>
</dbReference>
<dbReference type="EMBL" id="JAAALK010000287">
    <property type="protein sequence ID" value="KAG8057829.1"/>
    <property type="molecule type" value="Genomic_DNA"/>
</dbReference>
<protein>
    <recommendedName>
        <fullName evidence="2">Glutaredoxin domain-containing protein</fullName>
    </recommendedName>
</protein>
<reference evidence="3" key="1">
    <citation type="journal article" date="2021" name="bioRxiv">
        <title>Whole Genome Assembly and Annotation of Northern Wild Rice, Zizania palustris L., Supports a Whole Genome Duplication in the Zizania Genus.</title>
        <authorList>
            <person name="Haas M."/>
            <person name="Kono T."/>
            <person name="Macchietto M."/>
            <person name="Millas R."/>
            <person name="McGilp L."/>
            <person name="Shao M."/>
            <person name="Duquette J."/>
            <person name="Hirsch C.N."/>
            <person name="Kimball J."/>
        </authorList>
    </citation>
    <scope>NUCLEOTIDE SEQUENCE</scope>
    <source>
        <tissue evidence="3">Fresh leaf tissue</tissue>
    </source>
</reference>
<dbReference type="PANTHER" id="PTHR45669:SF22">
    <property type="entry name" value="GLUTAREDOXIN DOMAIN-CONTAINING CYSTEINE-RICH PROTEIN CG12206-RELATED"/>
    <property type="match status" value="1"/>
</dbReference>
<dbReference type="OrthoDB" id="423313at2759"/>
<dbReference type="InterPro" id="IPR002109">
    <property type="entry name" value="Glutaredoxin"/>
</dbReference>
<dbReference type="Proteomes" id="UP000729402">
    <property type="component" value="Unassembled WGS sequence"/>
</dbReference>
<evidence type="ECO:0000256" key="1">
    <source>
        <dbReference type="SAM" id="MobiDB-lite"/>
    </source>
</evidence>
<dbReference type="PANTHER" id="PTHR45669">
    <property type="entry name" value="GLUTAREDOXIN DOMAIN-CONTAINING CYSTEINE-RICH PROTEIN CG12206-RELATED"/>
    <property type="match status" value="1"/>
</dbReference>
<evidence type="ECO:0000259" key="2">
    <source>
        <dbReference type="Pfam" id="PF00462"/>
    </source>
</evidence>
<feature type="domain" description="Glutaredoxin" evidence="2">
    <location>
        <begin position="344"/>
        <end position="413"/>
    </location>
</feature>
<dbReference type="PROSITE" id="PS51354">
    <property type="entry name" value="GLUTAREDOXIN_2"/>
    <property type="match status" value="1"/>
</dbReference>
<sequence length="502" mass="54131">MVVAHADRRMVAVRGHVGGRAGIGRGGRGFRWRRLAGVAEVSQRSVDSGGTRRSSDGGGAWAWRRSRGDRARGVGFPVEAARERGGGLAAIGGWWWRAGVAEVARGDWAMGAESLVEAIRGRATEVTRLLRQDRGIAGGSGWELIREGNRPKSHIIRLMEGFEIVMFRSKFSKWPEKVDAIVSDESRGKVAALLKRQGFNVKSLTKSAAVKEEPQPQIDYTGNLQVSRYSSSPAHRCCKKRCIHSMGCAASSALDDQDDHANNGRRRISHIVSLTSSTYGILDKIGSSSPINHPPISHPPTPPPPPPPAPEVINSWELMAGLLDPVTPAAKGRRMLDLDSAGAVLYTTTLRGVRATFEACNVVRAALESHGVAFRERDISMDRGFREELRHRVSSDGQSCPLVPCLFVRGHHVGGEAEVARLEEEGKLAALLEGLPRARPGGSCCDGCGGMRFLPCFDCSGSRKLCFSRLPVARRGKGAAALVVVRCGECNENGLVLCPICS</sequence>